<name>A0A919PMV6_9ACTN</name>
<keyword evidence="3" id="KW-1185">Reference proteome</keyword>
<gene>
    <name evidence="2" type="ORF">Dsi01nite_055770</name>
</gene>
<dbReference type="EMBL" id="BONQ01000083">
    <property type="protein sequence ID" value="GIG47536.1"/>
    <property type="molecule type" value="Genomic_DNA"/>
</dbReference>
<proteinExistence type="predicted"/>
<evidence type="ECO:0000256" key="1">
    <source>
        <dbReference type="SAM" id="MobiDB-lite"/>
    </source>
</evidence>
<dbReference type="Proteomes" id="UP000660611">
    <property type="component" value="Unassembled WGS sequence"/>
</dbReference>
<feature type="compositionally biased region" description="Low complexity" evidence="1">
    <location>
        <begin position="67"/>
        <end position="77"/>
    </location>
</feature>
<evidence type="ECO:0000313" key="2">
    <source>
        <dbReference type="EMBL" id="GIG47536.1"/>
    </source>
</evidence>
<accession>A0A919PMV6</accession>
<protein>
    <submittedName>
        <fullName evidence="2">Uncharacterized protein</fullName>
    </submittedName>
</protein>
<organism evidence="2 3">
    <name type="scientific">Dactylosporangium siamense</name>
    <dbReference type="NCBI Taxonomy" id="685454"/>
    <lineage>
        <taxon>Bacteria</taxon>
        <taxon>Bacillati</taxon>
        <taxon>Actinomycetota</taxon>
        <taxon>Actinomycetes</taxon>
        <taxon>Micromonosporales</taxon>
        <taxon>Micromonosporaceae</taxon>
        <taxon>Dactylosporangium</taxon>
    </lineage>
</organism>
<reference evidence="2" key="1">
    <citation type="submission" date="2021-01" db="EMBL/GenBank/DDBJ databases">
        <title>Whole genome shotgun sequence of Dactylosporangium siamense NBRC 106093.</title>
        <authorList>
            <person name="Komaki H."/>
            <person name="Tamura T."/>
        </authorList>
    </citation>
    <scope>NUCLEOTIDE SEQUENCE</scope>
    <source>
        <strain evidence="2">NBRC 106093</strain>
    </source>
</reference>
<evidence type="ECO:0000313" key="3">
    <source>
        <dbReference type="Proteomes" id="UP000660611"/>
    </source>
</evidence>
<sequence>MATVGLLTVRGRAGRVHEALEGYREVVGSFARTGNWTHQWATLRDLADLPHRPGDHEPAALLHAAADQAPDAPAGAGSRTRTDVPVPSREAVIDAARDAIARNPAGADRS</sequence>
<dbReference type="AlphaFoldDB" id="A0A919PMV6"/>
<feature type="region of interest" description="Disordered" evidence="1">
    <location>
        <begin position="67"/>
        <end position="88"/>
    </location>
</feature>
<comment type="caution">
    <text evidence="2">The sequence shown here is derived from an EMBL/GenBank/DDBJ whole genome shotgun (WGS) entry which is preliminary data.</text>
</comment>